<comment type="caution">
    <text evidence="1">The sequence shown here is derived from an EMBL/GenBank/DDBJ whole genome shotgun (WGS) entry which is preliminary data.</text>
</comment>
<accession>A0AA47N418</accession>
<sequence length="194" mass="21483">MAAALLPYPKLRLGGGFELLKISGTTRSRNLILIPCPNEGYHIGHATLFIRPLQRNLNLDPDSRPDCSNELIGPPQKCVGCGEEFPFSRIKAHSNECIRPSQSSGEVEVATESANSSRSEDWQVAPNSTEAAKRFKEAILSQHATGKSLSLTMDLRDCAVDRERALLSFYKMANVEWACPLTCTHREIQQLVMV</sequence>
<reference evidence="1" key="1">
    <citation type="journal article" date="2023" name="Front. Mar. Sci.">
        <title>A new Merluccius polli reference genome to investigate the effects of global change in West African waters.</title>
        <authorList>
            <person name="Mateo J.L."/>
            <person name="Blanco-Fernandez C."/>
            <person name="Garcia-Vazquez E."/>
            <person name="Machado-Schiaffino G."/>
        </authorList>
    </citation>
    <scope>NUCLEOTIDE SEQUENCE</scope>
    <source>
        <strain evidence="1">C29</strain>
        <tissue evidence="1">Fin</tissue>
    </source>
</reference>
<proteinExistence type="predicted"/>
<gene>
    <name evidence="1" type="ORF">N1851_006588</name>
</gene>
<protein>
    <submittedName>
        <fullName evidence="1">Uncharacterized protein</fullName>
    </submittedName>
</protein>
<organism evidence="1 2">
    <name type="scientific">Merluccius polli</name>
    <name type="common">Benguela hake</name>
    <name type="synonym">Merluccius cadenati</name>
    <dbReference type="NCBI Taxonomy" id="89951"/>
    <lineage>
        <taxon>Eukaryota</taxon>
        <taxon>Metazoa</taxon>
        <taxon>Chordata</taxon>
        <taxon>Craniata</taxon>
        <taxon>Vertebrata</taxon>
        <taxon>Euteleostomi</taxon>
        <taxon>Actinopterygii</taxon>
        <taxon>Neopterygii</taxon>
        <taxon>Teleostei</taxon>
        <taxon>Neoteleostei</taxon>
        <taxon>Acanthomorphata</taxon>
        <taxon>Zeiogadaria</taxon>
        <taxon>Gadariae</taxon>
        <taxon>Gadiformes</taxon>
        <taxon>Gadoidei</taxon>
        <taxon>Merlucciidae</taxon>
        <taxon>Merluccius</taxon>
    </lineage>
</organism>
<evidence type="ECO:0000313" key="1">
    <source>
        <dbReference type="EMBL" id="KAK0152018.1"/>
    </source>
</evidence>
<dbReference type="AlphaFoldDB" id="A0AA47N418"/>
<keyword evidence="2" id="KW-1185">Reference proteome</keyword>
<dbReference type="EMBL" id="JAOPHQ010001145">
    <property type="protein sequence ID" value="KAK0152018.1"/>
    <property type="molecule type" value="Genomic_DNA"/>
</dbReference>
<name>A0AA47N418_MERPO</name>
<evidence type="ECO:0000313" key="2">
    <source>
        <dbReference type="Proteomes" id="UP001174136"/>
    </source>
</evidence>
<dbReference type="Proteomes" id="UP001174136">
    <property type="component" value="Unassembled WGS sequence"/>
</dbReference>